<name>B0DC66_LACBS</name>
<evidence type="ECO:0000313" key="1">
    <source>
        <dbReference type="EMBL" id="EDR07840.1"/>
    </source>
</evidence>
<dbReference type="RefSeq" id="XP_001881629.1">
    <property type="nucleotide sequence ID" value="XM_001881594.1"/>
</dbReference>
<proteinExistence type="predicted"/>
<keyword evidence="2" id="KW-1185">Reference proteome</keyword>
<gene>
    <name evidence="1" type="ORF">LACBIDRAFT_298077</name>
</gene>
<organism evidence="2">
    <name type="scientific">Laccaria bicolor (strain S238N-H82 / ATCC MYA-4686)</name>
    <name type="common">Bicoloured deceiver</name>
    <name type="synonym">Laccaria laccata var. bicolor</name>
    <dbReference type="NCBI Taxonomy" id="486041"/>
    <lineage>
        <taxon>Eukaryota</taxon>
        <taxon>Fungi</taxon>
        <taxon>Dikarya</taxon>
        <taxon>Basidiomycota</taxon>
        <taxon>Agaricomycotina</taxon>
        <taxon>Agaricomycetes</taxon>
        <taxon>Agaricomycetidae</taxon>
        <taxon>Agaricales</taxon>
        <taxon>Agaricineae</taxon>
        <taxon>Hydnangiaceae</taxon>
        <taxon>Laccaria</taxon>
    </lineage>
</organism>
<dbReference type="STRING" id="486041.B0DC66"/>
<dbReference type="InParanoid" id="B0DC66"/>
<dbReference type="OrthoDB" id="2677420at2759"/>
<dbReference type="Proteomes" id="UP000001194">
    <property type="component" value="Unassembled WGS sequence"/>
</dbReference>
<dbReference type="HOGENOM" id="CLU_2622433_0_0_1"/>
<dbReference type="EMBL" id="DS547103">
    <property type="protein sequence ID" value="EDR07840.1"/>
    <property type="molecule type" value="Genomic_DNA"/>
</dbReference>
<sequence>MFAVPTRQPEFFEPSTKCIVESVHEQRRSFAASDWLYTKVSEWLKPDGFTIIRPNNHVYVIFIKRHFITAEGDLVTKP</sequence>
<dbReference type="KEGG" id="lbc:LACBIDRAFT_298077"/>
<protein>
    <submittedName>
        <fullName evidence="1">Predicted protein</fullName>
    </submittedName>
</protein>
<accession>B0DC66</accession>
<dbReference type="AlphaFoldDB" id="B0DC66"/>
<reference evidence="1 2" key="1">
    <citation type="journal article" date="2008" name="Nature">
        <title>The genome of Laccaria bicolor provides insights into mycorrhizal symbiosis.</title>
        <authorList>
            <person name="Martin F."/>
            <person name="Aerts A."/>
            <person name="Ahren D."/>
            <person name="Brun A."/>
            <person name="Danchin E.G.J."/>
            <person name="Duchaussoy F."/>
            <person name="Gibon J."/>
            <person name="Kohler A."/>
            <person name="Lindquist E."/>
            <person name="Pereda V."/>
            <person name="Salamov A."/>
            <person name="Shapiro H.J."/>
            <person name="Wuyts J."/>
            <person name="Blaudez D."/>
            <person name="Buee M."/>
            <person name="Brokstein P."/>
            <person name="Canbaeck B."/>
            <person name="Cohen D."/>
            <person name="Courty P.E."/>
            <person name="Coutinho P.M."/>
            <person name="Delaruelle C."/>
            <person name="Detter J.C."/>
            <person name="Deveau A."/>
            <person name="DiFazio S."/>
            <person name="Duplessis S."/>
            <person name="Fraissinet-Tachet L."/>
            <person name="Lucic E."/>
            <person name="Frey-Klett P."/>
            <person name="Fourrey C."/>
            <person name="Feussner I."/>
            <person name="Gay G."/>
            <person name="Grimwood J."/>
            <person name="Hoegger P.J."/>
            <person name="Jain P."/>
            <person name="Kilaru S."/>
            <person name="Labbe J."/>
            <person name="Lin Y.C."/>
            <person name="Legue V."/>
            <person name="Le Tacon F."/>
            <person name="Marmeisse R."/>
            <person name="Melayah D."/>
            <person name="Montanini B."/>
            <person name="Muratet M."/>
            <person name="Nehls U."/>
            <person name="Niculita-Hirzel H."/>
            <person name="Oudot-Le Secq M.P."/>
            <person name="Peter M."/>
            <person name="Quesneville H."/>
            <person name="Rajashekar B."/>
            <person name="Reich M."/>
            <person name="Rouhier N."/>
            <person name="Schmutz J."/>
            <person name="Yin T."/>
            <person name="Chalot M."/>
            <person name="Henrissat B."/>
            <person name="Kuees U."/>
            <person name="Lucas S."/>
            <person name="Van de Peer Y."/>
            <person name="Podila G.K."/>
            <person name="Polle A."/>
            <person name="Pukkila P.J."/>
            <person name="Richardson P.M."/>
            <person name="Rouze P."/>
            <person name="Sanders I.R."/>
            <person name="Stajich J.E."/>
            <person name="Tunlid A."/>
            <person name="Tuskan G."/>
            <person name="Grigoriev I.V."/>
        </authorList>
    </citation>
    <scope>NUCLEOTIDE SEQUENCE [LARGE SCALE GENOMIC DNA]</scope>
    <source>
        <strain evidence="2">S238N-H82 / ATCC MYA-4686</strain>
    </source>
</reference>
<evidence type="ECO:0000313" key="2">
    <source>
        <dbReference type="Proteomes" id="UP000001194"/>
    </source>
</evidence>
<dbReference type="GeneID" id="6077212"/>